<gene>
    <name evidence="2" type="ORF">CONPUDRAFT_23890</name>
</gene>
<dbReference type="RefSeq" id="XP_007762363.1">
    <property type="nucleotide sequence ID" value="XM_007764173.1"/>
</dbReference>
<accession>A0A5M3N5R2</accession>
<dbReference type="AlphaFoldDB" id="A0A5M3N5R2"/>
<dbReference type="EMBL" id="JH711573">
    <property type="protein sequence ID" value="EIW86750.1"/>
    <property type="molecule type" value="Genomic_DNA"/>
</dbReference>
<sequence>PPAFAPYQASFFVSGSGSVVSHDPHLNEDGEALYRFLLGHAATPPDFVLRCRGSHSETHTRLVTHRDNDGHTHHRSEHYTERVPDFDFAIDVGQNIVGEPIHWTMQDSTPASRGRMFLEVGIEDTKRRAKRSERKLAKAWQAERTGKGLPPWVAMDFTSDHANPSQPNTVFRSSWTLRQWADDYCTSQKYLKEFDYEKLVYGWNFDALKAAVRSTIFSTHYRGDISVDFETTAAHVSVRSDNPLSRALSKTWVKVILSLLLIYPFILLYRRYASHGGGRWAVCGGAYALKRMELIEPEPDTKAPLPAFQDDYMDEEPPAASSSQPFGGSSEGASRIVGLREGEWFRQWEGTIRRAVMNR</sequence>
<dbReference type="Proteomes" id="UP000053558">
    <property type="component" value="Unassembled WGS sequence"/>
</dbReference>
<dbReference type="OrthoDB" id="203796at2759"/>
<evidence type="ECO:0000256" key="1">
    <source>
        <dbReference type="SAM" id="MobiDB-lite"/>
    </source>
</evidence>
<evidence type="ECO:0000313" key="3">
    <source>
        <dbReference type="Proteomes" id="UP000053558"/>
    </source>
</evidence>
<comment type="caution">
    <text evidence="2">The sequence shown here is derived from an EMBL/GenBank/DDBJ whole genome shotgun (WGS) entry which is preliminary data.</text>
</comment>
<dbReference type="PANTHER" id="PTHR37848">
    <property type="entry name" value="EXPRESSED PROTEIN"/>
    <property type="match status" value="1"/>
</dbReference>
<dbReference type="OMA" id="GGRWEVC"/>
<feature type="non-terminal residue" evidence="2">
    <location>
        <position position="1"/>
    </location>
</feature>
<proteinExistence type="predicted"/>
<dbReference type="KEGG" id="cput:CONPUDRAFT_23890"/>
<feature type="region of interest" description="Disordered" evidence="1">
    <location>
        <begin position="305"/>
        <end position="333"/>
    </location>
</feature>
<dbReference type="PANTHER" id="PTHR37848:SF1">
    <property type="entry name" value="SUN DOMAIN-CONTAINING PROTEIN"/>
    <property type="match status" value="1"/>
</dbReference>
<dbReference type="GeneID" id="19206567"/>
<keyword evidence="3" id="KW-1185">Reference proteome</keyword>
<protein>
    <submittedName>
        <fullName evidence="2">Uncharacterized protein</fullName>
    </submittedName>
</protein>
<evidence type="ECO:0000313" key="2">
    <source>
        <dbReference type="EMBL" id="EIW86750.1"/>
    </source>
</evidence>
<name>A0A5M3N5R2_CONPW</name>
<organism evidence="2 3">
    <name type="scientific">Coniophora puteana (strain RWD-64-598)</name>
    <name type="common">Brown rot fungus</name>
    <dbReference type="NCBI Taxonomy" id="741705"/>
    <lineage>
        <taxon>Eukaryota</taxon>
        <taxon>Fungi</taxon>
        <taxon>Dikarya</taxon>
        <taxon>Basidiomycota</taxon>
        <taxon>Agaricomycotina</taxon>
        <taxon>Agaricomycetes</taxon>
        <taxon>Agaricomycetidae</taxon>
        <taxon>Boletales</taxon>
        <taxon>Coniophorineae</taxon>
        <taxon>Coniophoraceae</taxon>
        <taxon>Coniophora</taxon>
    </lineage>
</organism>
<reference evidence="3" key="1">
    <citation type="journal article" date="2012" name="Science">
        <title>The Paleozoic origin of enzymatic lignin decomposition reconstructed from 31 fungal genomes.</title>
        <authorList>
            <person name="Floudas D."/>
            <person name="Binder M."/>
            <person name="Riley R."/>
            <person name="Barry K."/>
            <person name="Blanchette R.A."/>
            <person name="Henrissat B."/>
            <person name="Martinez A.T."/>
            <person name="Otillar R."/>
            <person name="Spatafora J.W."/>
            <person name="Yadav J.S."/>
            <person name="Aerts A."/>
            <person name="Benoit I."/>
            <person name="Boyd A."/>
            <person name="Carlson A."/>
            <person name="Copeland A."/>
            <person name="Coutinho P.M."/>
            <person name="de Vries R.P."/>
            <person name="Ferreira P."/>
            <person name="Findley K."/>
            <person name="Foster B."/>
            <person name="Gaskell J."/>
            <person name="Glotzer D."/>
            <person name="Gorecki P."/>
            <person name="Heitman J."/>
            <person name="Hesse C."/>
            <person name="Hori C."/>
            <person name="Igarashi K."/>
            <person name="Jurgens J.A."/>
            <person name="Kallen N."/>
            <person name="Kersten P."/>
            <person name="Kohler A."/>
            <person name="Kuees U."/>
            <person name="Kumar T.K.A."/>
            <person name="Kuo A."/>
            <person name="LaButti K."/>
            <person name="Larrondo L.F."/>
            <person name="Lindquist E."/>
            <person name="Ling A."/>
            <person name="Lombard V."/>
            <person name="Lucas S."/>
            <person name="Lundell T."/>
            <person name="Martin R."/>
            <person name="McLaughlin D.J."/>
            <person name="Morgenstern I."/>
            <person name="Morin E."/>
            <person name="Murat C."/>
            <person name="Nagy L.G."/>
            <person name="Nolan M."/>
            <person name="Ohm R.A."/>
            <person name="Patyshakuliyeva A."/>
            <person name="Rokas A."/>
            <person name="Ruiz-Duenas F.J."/>
            <person name="Sabat G."/>
            <person name="Salamov A."/>
            <person name="Samejima M."/>
            <person name="Schmutz J."/>
            <person name="Slot J.C."/>
            <person name="St John F."/>
            <person name="Stenlid J."/>
            <person name="Sun H."/>
            <person name="Sun S."/>
            <person name="Syed K."/>
            <person name="Tsang A."/>
            <person name="Wiebenga A."/>
            <person name="Young D."/>
            <person name="Pisabarro A."/>
            <person name="Eastwood D.C."/>
            <person name="Martin F."/>
            <person name="Cullen D."/>
            <person name="Grigoriev I.V."/>
            <person name="Hibbett D.S."/>
        </authorList>
    </citation>
    <scope>NUCLEOTIDE SEQUENCE [LARGE SCALE GENOMIC DNA]</scope>
    <source>
        <strain evidence="3">RWD-64-598 SS2</strain>
    </source>
</reference>
<feature type="non-terminal residue" evidence="2">
    <location>
        <position position="359"/>
    </location>
</feature>